<dbReference type="InterPro" id="IPR051908">
    <property type="entry name" value="Ribosomal_N-acetyltransferase"/>
</dbReference>
<gene>
    <name evidence="2" type="ORF">JBW_03062</name>
</gene>
<dbReference type="HOGENOM" id="CLU_013985_3_0_9"/>
<dbReference type="GO" id="GO:1990189">
    <property type="term" value="F:protein N-terminal-serine acetyltransferase activity"/>
    <property type="evidence" value="ECO:0007669"/>
    <property type="project" value="TreeGrafter"/>
</dbReference>
<dbReference type="GO" id="GO:0005737">
    <property type="term" value="C:cytoplasm"/>
    <property type="evidence" value="ECO:0007669"/>
    <property type="project" value="TreeGrafter"/>
</dbReference>
<dbReference type="AlphaFoldDB" id="I9DFL5"/>
<protein>
    <submittedName>
        <fullName evidence="2">GCN5-related N-acetyltransferase</fullName>
    </submittedName>
</protein>
<keyword evidence="2" id="KW-0808">Transferase</keyword>
<dbReference type="OrthoDB" id="7863753at2"/>
<dbReference type="InterPro" id="IPR000182">
    <property type="entry name" value="GNAT_dom"/>
</dbReference>
<evidence type="ECO:0000313" key="2">
    <source>
        <dbReference type="EMBL" id="AJQ28405.1"/>
    </source>
</evidence>
<dbReference type="GO" id="GO:0008999">
    <property type="term" value="F:protein-N-terminal-alanine acetyltransferase activity"/>
    <property type="evidence" value="ECO:0007669"/>
    <property type="project" value="TreeGrafter"/>
</dbReference>
<proteinExistence type="predicted"/>
<dbReference type="STRING" id="1192197.JBW_03062"/>
<reference evidence="2 3" key="1">
    <citation type="journal article" date="2015" name="Genome Announc.">
        <title>Complete Genome Sequence of Pelosinus fermentans JBW45, a Member of a Remarkably Competitive Group of Negativicutes in the Firmicutes Phylum.</title>
        <authorList>
            <person name="De Leon K.B."/>
            <person name="Utturkar S.M."/>
            <person name="Camilleri L.B."/>
            <person name="Elias D.A."/>
            <person name="Arkin A.P."/>
            <person name="Fields M.W."/>
            <person name="Brown S.D."/>
            <person name="Wall J.D."/>
        </authorList>
    </citation>
    <scope>NUCLEOTIDE SEQUENCE [LARGE SCALE GENOMIC DNA]</scope>
    <source>
        <strain evidence="2 3">JBW45</strain>
    </source>
</reference>
<dbReference type="Pfam" id="PF13302">
    <property type="entry name" value="Acetyltransf_3"/>
    <property type="match status" value="1"/>
</dbReference>
<feature type="domain" description="N-acetyltransferase" evidence="1">
    <location>
        <begin position="24"/>
        <end position="182"/>
    </location>
</feature>
<evidence type="ECO:0000259" key="1">
    <source>
        <dbReference type="PROSITE" id="PS51186"/>
    </source>
</evidence>
<dbReference type="InterPro" id="IPR016181">
    <property type="entry name" value="Acyl_CoA_acyltransferase"/>
</dbReference>
<dbReference type="PANTHER" id="PTHR43441">
    <property type="entry name" value="RIBOSOMAL-PROTEIN-SERINE ACETYLTRANSFERASE"/>
    <property type="match status" value="1"/>
</dbReference>
<dbReference type="KEGG" id="pft:JBW_03062"/>
<dbReference type="PROSITE" id="PS51186">
    <property type="entry name" value="GNAT"/>
    <property type="match status" value="1"/>
</dbReference>
<evidence type="ECO:0000313" key="3">
    <source>
        <dbReference type="Proteomes" id="UP000005361"/>
    </source>
</evidence>
<reference evidence="3" key="2">
    <citation type="submission" date="2015-02" db="EMBL/GenBank/DDBJ databases">
        <title>Complete Genome Sequence of Pelosinus fermentans JBW45.</title>
        <authorList>
            <person name="De Leon K.B."/>
            <person name="Utturkar S.M."/>
            <person name="Camilleri L.B."/>
            <person name="Arkin A.P."/>
            <person name="Fields M.W."/>
            <person name="Brown S.D."/>
            <person name="Wall J.D."/>
        </authorList>
    </citation>
    <scope>NUCLEOTIDE SEQUENCE [LARGE SCALE GENOMIC DNA]</scope>
    <source>
        <strain evidence="3">JBW45</strain>
    </source>
</reference>
<dbReference type="PANTHER" id="PTHR43441:SF3">
    <property type="entry name" value="ACETYLTRANSFERASE"/>
    <property type="match status" value="1"/>
</dbReference>
<dbReference type="SUPFAM" id="SSF55729">
    <property type="entry name" value="Acyl-CoA N-acyltransferases (Nat)"/>
    <property type="match status" value="1"/>
</dbReference>
<dbReference type="Gene3D" id="3.40.630.30">
    <property type="match status" value="1"/>
</dbReference>
<name>I9DFL5_9FIRM</name>
<dbReference type="Proteomes" id="UP000005361">
    <property type="component" value="Chromosome"/>
</dbReference>
<accession>I9DFL5</accession>
<dbReference type="RefSeq" id="WP_007957939.1">
    <property type="nucleotide sequence ID" value="NZ_CP010978.1"/>
</dbReference>
<organism evidence="2 3">
    <name type="scientific">Pelosinus fermentans JBW45</name>
    <dbReference type="NCBI Taxonomy" id="1192197"/>
    <lineage>
        <taxon>Bacteria</taxon>
        <taxon>Bacillati</taxon>
        <taxon>Bacillota</taxon>
        <taxon>Negativicutes</taxon>
        <taxon>Selenomonadales</taxon>
        <taxon>Sporomusaceae</taxon>
        <taxon>Pelosinus</taxon>
    </lineage>
</organism>
<dbReference type="EMBL" id="CP010978">
    <property type="protein sequence ID" value="AJQ28405.1"/>
    <property type="molecule type" value="Genomic_DNA"/>
</dbReference>
<sequence length="193" mass="22370">MEGIPLLLEGCKLTLKAPDIEYAPLMQQAIQESIDDLKKWLTWATHIPSVEECKERATTALEAFKEKRDLPFYIFTKDEQNFIGRAGLHHIDWSVPKFEIGYWIRTSCQHQGYATEAVQLLTKFAFHELNANRVEIRCDDNNLRSRAIPQKLAFRLEGILYNETLTPDGRLRNTMVFAKTRDDKSATVFHDKI</sequence>